<dbReference type="NCBIfam" id="TIGR00231">
    <property type="entry name" value="small_GTP"/>
    <property type="match status" value="1"/>
</dbReference>
<dbReference type="STRING" id="595528.A0A0D2WW85"/>
<dbReference type="PANTHER" id="PTHR24070">
    <property type="entry name" value="RAS, DI-RAS, AND RHEB FAMILY MEMBERS OF SMALL GTPASE SUPERFAMILY"/>
    <property type="match status" value="1"/>
</dbReference>
<dbReference type="SMART" id="SM00174">
    <property type="entry name" value="RHO"/>
    <property type="match status" value="1"/>
</dbReference>
<dbReference type="GO" id="GO:0003924">
    <property type="term" value="F:GTPase activity"/>
    <property type="evidence" value="ECO:0007669"/>
    <property type="project" value="InterPro"/>
</dbReference>
<dbReference type="InterPro" id="IPR001806">
    <property type="entry name" value="Small_GTPase"/>
</dbReference>
<evidence type="ECO:0000313" key="4">
    <source>
        <dbReference type="Proteomes" id="UP000008743"/>
    </source>
</evidence>
<evidence type="ECO:0000256" key="2">
    <source>
        <dbReference type="ARBA" id="ARBA00023134"/>
    </source>
</evidence>
<dbReference type="GO" id="GO:0016020">
    <property type="term" value="C:membrane"/>
    <property type="evidence" value="ECO:0007669"/>
    <property type="project" value="InterPro"/>
</dbReference>
<dbReference type="InterPro" id="IPR005225">
    <property type="entry name" value="Small_GTP-bd"/>
</dbReference>
<dbReference type="EMBL" id="KE346373">
    <property type="protein sequence ID" value="KJE97215.1"/>
    <property type="molecule type" value="Genomic_DNA"/>
</dbReference>
<keyword evidence="2" id="KW-0342">GTP-binding</keyword>
<keyword evidence="1" id="KW-0547">Nucleotide-binding</keyword>
<name>A0A0D2WW85_CAPO3</name>
<dbReference type="OMA" id="SARHNEN"/>
<dbReference type="AlphaFoldDB" id="A0A0D2WW85"/>
<dbReference type="eggNOG" id="KOG0395">
    <property type="taxonomic scope" value="Eukaryota"/>
</dbReference>
<sequence length="163" mass="18193">MQFIEGQFSETYNPTIENTYQKPLSLRGGRDFLVEIVDTPGQDEFSIFPTRYSVGIHGYVLVYSVTSRTSFEMLKIIREKLLNMTGTNSVPLVLVGNKTDLVGERVVTFEDGRELAAQWGCGFVESSAKRNNSVKEIFESLLEEVDKDSLPPQKDKSGGCVIA</sequence>
<dbReference type="PRINTS" id="PR00449">
    <property type="entry name" value="RASTRNSFRMNG"/>
</dbReference>
<dbReference type="OrthoDB" id="5976022at2759"/>
<gene>
    <name evidence="3" type="ORF">CAOG_010093</name>
</gene>
<dbReference type="SMART" id="SM00175">
    <property type="entry name" value="RAB"/>
    <property type="match status" value="1"/>
</dbReference>
<dbReference type="Gene3D" id="3.40.50.300">
    <property type="entry name" value="P-loop containing nucleotide triphosphate hydrolases"/>
    <property type="match status" value="1"/>
</dbReference>
<dbReference type="SUPFAM" id="SSF52540">
    <property type="entry name" value="P-loop containing nucleoside triphosphate hydrolases"/>
    <property type="match status" value="1"/>
</dbReference>
<dbReference type="InterPro" id="IPR027417">
    <property type="entry name" value="P-loop_NTPase"/>
</dbReference>
<dbReference type="PhylomeDB" id="A0A0D2WW85"/>
<protein>
    <submittedName>
        <fullName evidence="3">Ras like enriched</fullName>
    </submittedName>
</protein>
<accession>A0A0D2WW85</accession>
<dbReference type="InParanoid" id="A0A0D2WW85"/>
<dbReference type="PROSITE" id="PS51419">
    <property type="entry name" value="RAB"/>
    <property type="match status" value="1"/>
</dbReference>
<keyword evidence="4" id="KW-1185">Reference proteome</keyword>
<dbReference type="Pfam" id="PF00071">
    <property type="entry name" value="Ras"/>
    <property type="match status" value="1"/>
</dbReference>
<organism evidence="3 4">
    <name type="scientific">Capsaspora owczarzaki (strain ATCC 30864)</name>
    <dbReference type="NCBI Taxonomy" id="595528"/>
    <lineage>
        <taxon>Eukaryota</taxon>
        <taxon>Filasterea</taxon>
        <taxon>Capsaspora</taxon>
    </lineage>
</organism>
<dbReference type="FunCoup" id="A0A0D2WW85">
    <property type="interactions" value="181"/>
</dbReference>
<dbReference type="GO" id="GO:0005525">
    <property type="term" value="F:GTP binding"/>
    <property type="evidence" value="ECO:0007669"/>
    <property type="project" value="UniProtKB-KW"/>
</dbReference>
<dbReference type="Proteomes" id="UP000008743">
    <property type="component" value="Unassembled WGS sequence"/>
</dbReference>
<evidence type="ECO:0000313" key="3">
    <source>
        <dbReference type="EMBL" id="KJE97215.1"/>
    </source>
</evidence>
<proteinExistence type="predicted"/>
<dbReference type="PROSITE" id="PS51421">
    <property type="entry name" value="RAS"/>
    <property type="match status" value="1"/>
</dbReference>
<reference evidence="4" key="1">
    <citation type="submission" date="2011-02" db="EMBL/GenBank/DDBJ databases">
        <title>The Genome Sequence of Capsaspora owczarzaki ATCC 30864.</title>
        <authorList>
            <person name="Russ C."/>
            <person name="Cuomo C."/>
            <person name="Burger G."/>
            <person name="Gray M.W."/>
            <person name="Holland P.W.H."/>
            <person name="King N."/>
            <person name="Lang F.B.F."/>
            <person name="Roger A.J."/>
            <person name="Ruiz-Trillo I."/>
            <person name="Young S.K."/>
            <person name="Zeng Q."/>
            <person name="Gargeya S."/>
            <person name="Alvarado L."/>
            <person name="Berlin A."/>
            <person name="Chapman S.B."/>
            <person name="Chen Z."/>
            <person name="Freedman E."/>
            <person name="Gellesch M."/>
            <person name="Goldberg J."/>
            <person name="Griggs A."/>
            <person name="Gujja S."/>
            <person name="Heilman E."/>
            <person name="Heiman D."/>
            <person name="Howarth C."/>
            <person name="Mehta T."/>
            <person name="Neiman D."/>
            <person name="Pearson M."/>
            <person name="Roberts A."/>
            <person name="Saif S."/>
            <person name="Shea T."/>
            <person name="Shenoy N."/>
            <person name="Sisk P."/>
            <person name="Stolte C."/>
            <person name="Sykes S."/>
            <person name="White J."/>
            <person name="Yandava C."/>
            <person name="Haas B."/>
            <person name="Nusbaum C."/>
            <person name="Birren B."/>
        </authorList>
    </citation>
    <scope>NUCLEOTIDE SEQUENCE</scope>
    <source>
        <strain evidence="4">ATCC 30864</strain>
    </source>
</reference>
<dbReference type="GO" id="GO:0007165">
    <property type="term" value="P:signal transduction"/>
    <property type="evidence" value="ECO:0007669"/>
    <property type="project" value="InterPro"/>
</dbReference>
<dbReference type="InterPro" id="IPR020849">
    <property type="entry name" value="Small_GTPase_Ras-type"/>
</dbReference>
<dbReference type="SMART" id="SM00173">
    <property type="entry name" value="RAS"/>
    <property type="match status" value="1"/>
</dbReference>
<evidence type="ECO:0000256" key="1">
    <source>
        <dbReference type="ARBA" id="ARBA00022741"/>
    </source>
</evidence>